<protein>
    <recommendedName>
        <fullName evidence="4">Cyanovirin-N domain-containing protein</fullName>
    </recommendedName>
</protein>
<evidence type="ECO:0000313" key="3">
    <source>
        <dbReference type="Proteomes" id="UP000447873"/>
    </source>
</evidence>
<dbReference type="EMBL" id="WNWS01000733">
    <property type="protein sequence ID" value="KAE9964122.1"/>
    <property type="molecule type" value="Genomic_DNA"/>
</dbReference>
<keyword evidence="1" id="KW-0732">Signal</keyword>
<evidence type="ECO:0000313" key="2">
    <source>
        <dbReference type="EMBL" id="KAE9964122.1"/>
    </source>
</evidence>
<evidence type="ECO:0000256" key="1">
    <source>
        <dbReference type="SAM" id="SignalP"/>
    </source>
</evidence>
<dbReference type="AlphaFoldDB" id="A0A8H3YN09"/>
<sequence length="146" mass="15748">MLYSVVFSTLLAGFAAASVDCPIKPYDAAPGYQIACVYGDAKGVYENRLVKDIDVVGSTFSATLPFECIRQVGNADSPNGGAKWLGYNLNGKLCWVTEGNVQGEDKAECFKELEPCKLRGVNDNGMGADEQEDMGNDGVWQNARHV</sequence>
<accession>A0A8H3YN09</accession>
<feature type="chain" id="PRO_5034104333" description="Cyanovirin-N domain-containing protein" evidence="1">
    <location>
        <begin position="18"/>
        <end position="146"/>
    </location>
</feature>
<comment type="caution">
    <text evidence="2">The sequence shown here is derived from an EMBL/GenBank/DDBJ whole genome shotgun (WGS) entry which is preliminary data.</text>
</comment>
<evidence type="ECO:0008006" key="4">
    <source>
        <dbReference type="Google" id="ProtNLM"/>
    </source>
</evidence>
<feature type="signal peptide" evidence="1">
    <location>
        <begin position="1"/>
        <end position="17"/>
    </location>
</feature>
<name>A0A8H3YN09_VENIN</name>
<gene>
    <name evidence="2" type="ORF">EG328_010779</name>
</gene>
<proteinExistence type="predicted"/>
<dbReference type="Proteomes" id="UP000447873">
    <property type="component" value="Unassembled WGS sequence"/>
</dbReference>
<reference evidence="2 3" key="1">
    <citation type="submission" date="2018-12" db="EMBL/GenBank/DDBJ databases">
        <title>Venturia inaequalis Genome Resource.</title>
        <authorList>
            <person name="Lichtner F.J."/>
        </authorList>
    </citation>
    <scope>NUCLEOTIDE SEQUENCE [LARGE SCALE GENOMIC DNA]</scope>
    <source>
        <strain evidence="2 3">120213</strain>
    </source>
</reference>
<organism evidence="2 3">
    <name type="scientific">Venturia inaequalis</name>
    <name type="common">Apple scab fungus</name>
    <dbReference type="NCBI Taxonomy" id="5025"/>
    <lineage>
        <taxon>Eukaryota</taxon>
        <taxon>Fungi</taxon>
        <taxon>Dikarya</taxon>
        <taxon>Ascomycota</taxon>
        <taxon>Pezizomycotina</taxon>
        <taxon>Dothideomycetes</taxon>
        <taxon>Pleosporomycetidae</taxon>
        <taxon>Venturiales</taxon>
        <taxon>Venturiaceae</taxon>
        <taxon>Venturia</taxon>
    </lineage>
</organism>
<dbReference type="OrthoDB" id="3891284at2759"/>